<comment type="caution">
    <text evidence="2">The sequence shown here is derived from an EMBL/GenBank/DDBJ whole genome shotgun (WGS) entry which is preliminary data.</text>
</comment>
<evidence type="ECO:0000313" key="3">
    <source>
        <dbReference type="Proteomes" id="UP001607303"/>
    </source>
</evidence>
<accession>A0ABD2B3V3</accession>
<evidence type="ECO:0000256" key="1">
    <source>
        <dbReference type="SAM" id="MobiDB-lite"/>
    </source>
</evidence>
<reference evidence="2 3" key="1">
    <citation type="journal article" date="2024" name="Ann. Entomol. Soc. Am.">
        <title>Genomic analyses of the southern and eastern yellowjacket wasps (Hymenoptera: Vespidae) reveal evolutionary signatures of social life.</title>
        <authorList>
            <person name="Catto M.A."/>
            <person name="Caine P.B."/>
            <person name="Orr S.E."/>
            <person name="Hunt B.G."/>
            <person name="Goodisman M.A.D."/>
        </authorList>
    </citation>
    <scope>NUCLEOTIDE SEQUENCE [LARGE SCALE GENOMIC DNA]</scope>
    <source>
        <strain evidence="2">232</strain>
        <tissue evidence="2">Head and thorax</tissue>
    </source>
</reference>
<organism evidence="2 3">
    <name type="scientific">Vespula maculifrons</name>
    <name type="common">Eastern yellow jacket</name>
    <name type="synonym">Wasp</name>
    <dbReference type="NCBI Taxonomy" id="7453"/>
    <lineage>
        <taxon>Eukaryota</taxon>
        <taxon>Metazoa</taxon>
        <taxon>Ecdysozoa</taxon>
        <taxon>Arthropoda</taxon>
        <taxon>Hexapoda</taxon>
        <taxon>Insecta</taxon>
        <taxon>Pterygota</taxon>
        <taxon>Neoptera</taxon>
        <taxon>Endopterygota</taxon>
        <taxon>Hymenoptera</taxon>
        <taxon>Apocrita</taxon>
        <taxon>Aculeata</taxon>
        <taxon>Vespoidea</taxon>
        <taxon>Vespidae</taxon>
        <taxon>Vespinae</taxon>
        <taxon>Vespula</taxon>
    </lineage>
</organism>
<gene>
    <name evidence="2" type="ORF">V1477_016699</name>
</gene>
<sequence>MDRRGAKTREYQRVAFTRTLRYYRDNISASAWLLYVCKACKRFDRLSANLTCRLEVITFARCVHFRPSCKKVYVAPMFKASFYQPDAPAEMTDASFAWTDDDNENDEDNDDDNDDEDNDGNDDDDDDDDDDGTSFPKDKKIRRSLGAAGILRSSEEACEQRSKDKEWYCGLFLPRQIFWNIQFGPTLGTSVLNRL</sequence>
<dbReference type="AlphaFoldDB" id="A0ABD2B3V3"/>
<evidence type="ECO:0000313" key="2">
    <source>
        <dbReference type="EMBL" id="KAL2727423.1"/>
    </source>
</evidence>
<protein>
    <submittedName>
        <fullName evidence="2">Uncharacterized protein</fullName>
    </submittedName>
</protein>
<feature type="compositionally biased region" description="Acidic residues" evidence="1">
    <location>
        <begin position="99"/>
        <end position="132"/>
    </location>
</feature>
<keyword evidence="3" id="KW-1185">Reference proteome</keyword>
<dbReference type="EMBL" id="JAYRBN010000100">
    <property type="protein sequence ID" value="KAL2727423.1"/>
    <property type="molecule type" value="Genomic_DNA"/>
</dbReference>
<proteinExistence type="predicted"/>
<feature type="region of interest" description="Disordered" evidence="1">
    <location>
        <begin position="98"/>
        <end position="138"/>
    </location>
</feature>
<name>A0ABD2B3V3_VESMC</name>
<dbReference type="Proteomes" id="UP001607303">
    <property type="component" value="Unassembled WGS sequence"/>
</dbReference>